<dbReference type="InterPro" id="IPR036378">
    <property type="entry name" value="FAS1_dom_sf"/>
</dbReference>
<dbReference type="EMBL" id="JAUIZM010000002">
    <property type="protein sequence ID" value="KAK1398797.1"/>
    <property type="molecule type" value="Genomic_DNA"/>
</dbReference>
<evidence type="ECO:0000313" key="5">
    <source>
        <dbReference type="Proteomes" id="UP001237642"/>
    </source>
</evidence>
<accession>A0AAD8J6U4</accession>
<evidence type="ECO:0000259" key="3">
    <source>
        <dbReference type="PROSITE" id="PS50213"/>
    </source>
</evidence>
<proteinExistence type="inferred from homology"/>
<feature type="domain" description="FAS1" evidence="3">
    <location>
        <begin position="36"/>
        <end position="163"/>
    </location>
</feature>
<organism evidence="4 5">
    <name type="scientific">Heracleum sosnowskyi</name>
    <dbReference type="NCBI Taxonomy" id="360622"/>
    <lineage>
        <taxon>Eukaryota</taxon>
        <taxon>Viridiplantae</taxon>
        <taxon>Streptophyta</taxon>
        <taxon>Embryophyta</taxon>
        <taxon>Tracheophyta</taxon>
        <taxon>Spermatophyta</taxon>
        <taxon>Magnoliopsida</taxon>
        <taxon>eudicotyledons</taxon>
        <taxon>Gunneridae</taxon>
        <taxon>Pentapetalae</taxon>
        <taxon>asterids</taxon>
        <taxon>campanulids</taxon>
        <taxon>Apiales</taxon>
        <taxon>Apiaceae</taxon>
        <taxon>Apioideae</taxon>
        <taxon>apioid superclade</taxon>
        <taxon>Tordylieae</taxon>
        <taxon>Tordyliinae</taxon>
        <taxon>Heracleum</taxon>
    </lineage>
</organism>
<evidence type="ECO:0000256" key="1">
    <source>
        <dbReference type="ARBA" id="ARBA00007843"/>
    </source>
</evidence>
<reference evidence="4" key="1">
    <citation type="submission" date="2023-02" db="EMBL/GenBank/DDBJ databases">
        <title>Genome of toxic invasive species Heracleum sosnowskyi carries increased number of genes despite the absence of recent whole-genome duplications.</title>
        <authorList>
            <person name="Schelkunov M."/>
            <person name="Shtratnikova V."/>
            <person name="Makarenko M."/>
            <person name="Klepikova A."/>
            <person name="Omelchenko D."/>
            <person name="Novikova G."/>
            <person name="Obukhova E."/>
            <person name="Bogdanov V."/>
            <person name="Penin A."/>
            <person name="Logacheva M."/>
        </authorList>
    </citation>
    <scope>NUCLEOTIDE SEQUENCE</scope>
    <source>
        <strain evidence="4">Hsosn_3</strain>
        <tissue evidence="4">Leaf</tissue>
    </source>
</reference>
<dbReference type="AlphaFoldDB" id="A0AAD8J6U4"/>
<name>A0AAD8J6U4_9APIA</name>
<dbReference type="PANTHER" id="PTHR33985:SF5">
    <property type="entry name" value="FASCICLIN-LIKE ARABINOGALACTAN FAMILY PROTEIN"/>
    <property type="match status" value="1"/>
</dbReference>
<dbReference type="InterPro" id="IPR052806">
    <property type="entry name" value="Fasciclin-like_AGP"/>
</dbReference>
<dbReference type="SUPFAM" id="SSF82153">
    <property type="entry name" value="FAS1 domain"/>
    <property type="match status" value="1"/>
</dbReference>
<keyword evidence="5" id="KW-1185">Reference proteome</keyword>
<dbReference type="Pfam" id="PF02469">
    <property type="entry name" value="Fasciclin"/>
    <property type="match status" value="1"/>
</dbReference>
<dbReference type="SMART" id="SM00554">
    <property type="entry name" value="FAS1"/>
    <property type="match status" value="1"/>
</dbReference>
<comment type="caution">
    <text evidence="4">The sequence shown here is derived from an EMBL/GenBank/DDBJ whole genome shotgun (WGS) entry which is preliminary data.</text>
</comment>
<protein>
    <submittedName>
        <fullName evidence="4">FAS1 domain-containing protein</fullName>
    </submittedName>
</protein>
<dbReference type="InterPro" id="IPR000782">
    <property type="entry name" value="FAS1_domain"/>
</dbReference>
<dbReference type="PROSITE" id="PS50213">
    <property type="entry name" value="FAS1"/>
    <property type="match status" value="1"/>
</dbReference>
<gene>
    <name evidence="4" type="ORF">POM88_008660</name>
</gene>
<feature type="chain" id="PRO_5042007272" evidence="2">
    <location>
        <begin position="30"/>
        <end position="191"/>
    </location>
</feature>
<reference evidence="4" key="2">
    <citation type="submission" date="2023-05" db="EMBL/GenBank/DDBJ databases">
        <authorList>
            <person name="Schelkunov M.I."/>
        </authorList>
    </citation>
    <scope>NUCLEOTIDE SEQUENCE</scope>
    <source>
        <strain evidence="4">Hsosn_3</strain>
        <tissue evidence="4">Leaf</tissue>
    </source>
</reference>
<dbReference type="FunFam" id="2.30.180.10:FF:000046">
    <property type="entry name" value="Fasciclin-like arabinogalactan family protein"/>
    <property type="match status" value="1"/>
</dbReference>
<keyword evidence="2" id="KW-0732">Signal</keyword>
<evidence type="ECO:0000313" key="4">
    <source>
        <dbReference type="EMBL" id="KAK1398797.1"/>
    </source>
</evidence>
<sequence>MAKHYSQNLLVVLLLVTAIAILNLPSISATTSNQEVDALVETLVRKGGFTIWAKLFANSKTRPVLPRKATLFVPTDAALSHLRYATDMDPYLIPYHITPEHHLLFSDLCHLKPLSLLPTLVPSKTILITSTLSANYMVDNSLVTHPNLYLSPHISVHGINRILDLHPQRSKMPPLLRVGDVLGAANTLAAA</sequence>
<comment type="similarity">
    <text evidence="1">Belongs to the fasciclin-like AGP family.</text>
</comment>
<dbReference type="Gene3D" id="2.30.180.10">
    <property type="entry name" value="FAS1 domain"/>
    <property type="match status" value="1"/>
</dbReference>
<dbReference type="PANTHER" id="PTHR33985">
    <property type="entry name" value="OS02G0491300 PROTEIN-RELATED"/>
    <property type="match status" value="1"/>
</dbReference>
<dbReference type="Proteomes" id="UP001237642">
    <property type="component" value="Unassembled WGS sequence"/>
</dbReference>
<feature type="signal peptide" evidence="2">
    <location>
        <begin position="1"/>
        <end position="29"/>
    </location>
</feature>
<evidence type="ECO:0000256" key="2">
    <source>
        <dbReference type="SAM" id="SignalP"/>
    </source>
</evidence>